<dbReference type="EMBL" id="VUJU01002331">
    <property type="protein sequence ID" value="KAF0761659.1"/>
    <property type="molecule type" value="Genomic_DNA"/>
</dbReference>
<evidence type="ECO:0000313" key="2">
    <source>
        <dbReference type="Proteomes" id="UP000478052"/>
    </source>
</evidence>
<dbReference type="Proteomes" id="UP000478052">
    <property type="component" value="Unassembled WGS sequence"/>
</dbReference>
<reference evidence="1 2" key="1">
    <citation type="submission" date="2019-08" db="EMBL/GenBank/DDBJ databases">
        <title>Whole genome of Aphis craccivora.</title>
        <authorList>
            <person name="Voronova N.V."/>
            <person name="Shulinski R.S."/>
            <person name="Bandarenka Y.V."/>
            <person name="Zhorov D.G."/>
            <person name="Warner D."/>
        </authorList>
    </citation>
    <scope>NUCLEOTIDE SEQUENCE [LARGE SCALE GENOMIC DNA]</scope>
    <source>
        <strain evidence="1">180601</strain>
        <tissue evidence="1">Whole Body</tissue>
    </source>
</reference>
<protein>
    <submittedName>
        <fullName evidence="1">Uncharacterized protein</fullName>
    </submittedName>
</protein>
<dbReference type="AlphaFoldDB" id="A0A6G0YUN5"/>
<keyword evidence="2" id="KW-1185">Reference proteome</keyword>
<evidence type="ECO:0000313" key="1">
    <source>
        <dbReference type="EMBL" id="KAF0761659.1"/>
    </source>
</evidence>
<sequence>MYRYLSTPPRPEDVANFLYNPELEEPSLNGHQQSRVLLAVSRNCALFPDMIKAIMSQKENPERT</sequence>
<organism evidence="1 2">
    <name type="scientific">Aphis craccivora</name>
    <name type="common">Cowpea aphid</name>
    <dbReference type="NCBI Taxonomy" id="307492"/>
    <lineage>
        <taxon>Eukaryota</taxon>
        <taxon>Metazoa</taxon>
        <taxon>Ecdysozoa</taxon>
        <taxon>Arthropoda</taxon>
        <taxon>Hexapoda</taxon>
        <taxon>Insecta</taxon>
        <taxon>Pterygota</taxon>
        <taxon>Neoptera</taxon>
        <taxon>Paraneoptera</taxon>
        <taxon>Hemiptera</taxon>
        <taxon>Sternorrhyncha</taxon>
        <taxon>Aphidomorpha</taxon>
        <taxon>Aphidoidea</taxon>
        <taxon>Aphididae</taxon>
        <taxon>Aphidini</taxon>
        <taxon>Aphis</taxon>
        <taxon>Aphis</taxon>
    </lineage>
</organism>
<gene>
    <name evidence="1" type="ORF">FWK35_00018133</name>
</gene>
<name>A0A6G0YUN5_APHCR</name>
<accession>A0A6G0YUN5</accession>
<proteinExistence type="predicted"/>
<comment type="caution">
    <text evidence="1">The sequence shown here is derived from an EMBL/GenBank/DDBJ whole genome shotgun (WGS) entry which is preliminary data.</text>
</comment>